<proteinExistence type="predicted"/>
<evidence type="ECO:0000256" key="1">
    <source>
        <dbReference type="SAM" id="MobiDB-lite"/>
    </source>
</evidence>
<gene>
    <name evidence="3" type="ORF">B0H16DRAFT_1698249</name>
    <name evidence="2" type="ORF">B0H16DRAFT_1705533</name>
</gene>
<sequence length="121" mass="13560">MNEAHEDEESSSNRNDAHEEDEERSFCDSDWQESGIEGNGGKINGELEACTQQHDAPREVHQEPTDRNSSSMDQETHKGSQNPYEGATGGGFISRFFWRLQQGLVTETDDVDTDPISPFLV</sequence>
<feature type="compositionally biased region" description="Acidic residues" evidence="1">
    <location>
        <begin position="1"/>
        <end position="10"/>
    </location>
</feature>
<dbReference type="EMBL" id="JARKIB010000191">
    <property type="protein sequence ID" value="KAJ7725812.1"/>
    <property type="molecule type" value="Genomic_DNA"/>
</dbReference>
<feature type="region of interest" description="Disordered" evidence="1">
    <location>
        <begin position="1"/>
        <end position="88"/>
    </location>
</feature>
<feature type="compositionally biased region" description="Basic and acidic residues" evidence="1">
    <location>
        <begin position="55"/>
        <end position="66"/>
    </location>
</feature>
<dbReference type="Proteomes" id="UP001215598">
    <property type="component" value="Unassembled WGS sequence"/>
</dbReference>
<reference evidence="2" key="1">
    <citation type="submission" date="2023-03" db="EMBL/GenBank/DDBJ databases">
        <title>Massive genome expansion in bonnet fungi (Mycena s.s.) driven by repeated elements and novel gene families across ecological guilds.</title>
        <authorList>
            <consortium name="Lawrence Berkeley National Laboratory"/>
            <person name="Harder C.B."/>
            <person name="Miyauchi S."/>
            <person name="Viragh M."/>
            <person name="Kuo A."/>
            <person name="Thoen E."/>
            <person name="Andreopoulos B."/>
            <person name="Lu D."/>
            <person name="Skrede I."/>
            <person name="Drula E."/>
            <person name="Henrissat B."/>
            <person name="Morin E."/>
            <person name="Kohler A."/>
            <person name="Barry K."/>
            <person name="LaButti K."/>
            <person name="Morin E."/>
            <person name="Salamov A."/>
            <person name="Lipzen A."/>
            <person name="Mereny Z."/>
            <person name="Hegedus B."/>
            <person name="Baldrian P."/>
            <person name="Stursova M."/>
            <person name="Weitz H."/>
            <person name="Taylor A."/>
            <person name="Grigoriev I.V."/>
            <person name="Nagy L.G."/>
            <person name="Martin F."/>
            <person name="Kauserud H."/>
        </authorList>
    </citation>
    <scope>NUCLEOTIDE SEQUENCE</scope>
    <source>
        <strain evidence="2">CBHHK182m</strain>
    </source>
</reference>
<feature type="compositionally biased region" description="Polar residues" evidence="1">
    <location>
        <begin position="67"/>
        <end position="83"/>
    </location>
</feature>
<evidence type="ECO:0000313" key="3">
    <source>
        <dbReference type="EMBL" id="KAJ7725812.1"/>
    </source>
</evidence>
<accession>A0AAD7DYI2</accession>
<evidence type="ECO:0000313" key="2">
    <source>
        <dbReference type="EMBL" id="KAJ7700951.1"/>
    </source>
</evidence>
<keyword evidence="4" id="KW-1185">Reference proteome</keyword>
<evidence type="ECO:0000313" key="4">
    <source>
        <dbReference type="Proteomes" id="UP001215598"/>
    </source>
</evidence>
<dbReference type="EMBL" id="JARKIB010000545">
    <property type="protein sequence ID" value="KAJ7700951.1"/>
    <property type="molecule type" value="Genomic_DNA"/>
</dbReference>
<protein>
    <submittedName>
        <fullName evidence="2">Uncharacterized protein</fullName>
    </submittedName>
</protein>
<organism evidence="2 4">
    <name type="scientific">Mycena metata</name>
    <dbReference type="NCBI Taxonomy" id="1033252"/>
    <lineage>
        <taxon>Eukaryota</taxon>
        <taxon>Fungi</taxon>
        <taxon>Dikarya</taxon>
        <taxon>Basidiomycota</taxon>
        <taxon>Agaricomycotina</taxon>
        <taxon>Agaricomycetes</taxon>
        <taxon>Agaricomycetidae</taxon>
        <taxon>Agaricales</taxon>
        <taxon>Marasmiineae</taxon>
        <taxon>Mycenaceae</taxon>
        <taxon>Mycena</taxon>
    </lineage>
</organism>
<name>A0AAD7DYI2_9AGAR</name>
<dbReference type="AlphaFoldDB" id="A0AAD7DYI2"/>
<comment type="caution">
    <text evidence="2">The sequence shown here is derived from an EMBL/GenBank/DDBJ whole genome shotgun (WGS) entry which is preliminary data.</text>
</comment>